<dbReference type="RefSeq" id="WP_019958046.1">
    <property type="nucleotide sequence ID" value="NZ_CP091512.1"/>
</dbReference>
<dbReference type="SUPFAM" id="SSF51717">
    <property type="entry name" value="Dihydropteroate synthetase-like"/>
    <property type="match status" value="1"/>
</dbReference>
<dbReference type="InterPro" id="IPR000489">
    <property type="entry name" value="Pterin-binding_dom"/>
</dbReference>
<dbReference type="InterPro" id="IPR006390">
    <property type="entry name" value="DHP_synth_dom"/>
</dbReference>
<dbReference type="CDD" id="cd00739">
    <property type="entry name" value="DHPS"/>
    <property type="match status" value="1"/>
</dbReference>
<evidence type="ECO:0000259" key="10">
    <source>
        <dbReference type="PROSITE" id="PS50972"/>
    </source>
</evidence>
<name>A0ABY4ECU2_VITST</name>
<dbReference type="PROSITE" id="PS00793">
    <property type="entry name" value="DHPS_2"/>
    <property type="match status" value="1"/>
</dbReference>
<organism evidence="11 12">
    <name type="scientific">Vitreoscilla stercoraria</name>
    <dbReference type="NCBI Taxonomy" id="61"/>
    <lineage>
        <taxon>Bacteria</taxon>
        <taxon>Pseudomonadati</taxon>
        <taxon>Pseudomonadota</taxon>
        <taxon>Betaproteobacteria</taxon>
        <taxon>Neisseriales</taxon>
        <taxon>Neisseriaceae</taxon>
        <taxon>Vitreoscilla</taxon>
    </lineage>
</organism>
<gene>
    <name evidence="11" type="primary">folP</name>
    <name evidence="11" type="ORF">LVJ81_03065</name>
</gene>
<reference evidence="11" key="2">
    <citation type="journal article" date="2022" name="Res Sq">
        <title>Evolution of multicellular longitudinally dividing oral cavity symbionts (Neisseriaceae).</title>
        <authorList>
            <person name="Nyongesa S."/>
            <person name="Weber P."/>
            <person name="Bernet E."/>
            <person name="Pullido F."/>
            <person name="Nieckarz M."/>
            <person name="Delaby M."/>
            <person name="Nieves C."/>
            <person name="Viehboeck T."/>
            <person name="Krause N."/>
            <person name="Rivera-Millot A."/>
            <person name="Nakamura A."/>
            <person name="Vischer N."/>
            <person name="VanNieuwenhze M."/>
            <person name="Brun Y."/>
            <person name="Cava F."/>
            <person name="Bulgheresi S."/>
            <person name="Veyrier F."/>
        </authorList>
    </citation>
    <scope>NUCLEOTIDE SEQUENCE</scope>
    <source>
        <strain evidence="11">SAG 1488-6</strain>
    </source>
</reference>
<protein>
    <recommendedName>
        <fullName evidence="4 9">Dihydropteroate synthase</fullName>
        <shortName evidence="9">DHPS</shortName>
        <ecNumber evidence="4 9">2.5.1.15</ecNumber>
    </recommendedName>
    <alternativeName>
        <fullName evidence="9">Dihydropteroate pyrophosphorylase</fullName>
    </alternativeName>
</protein>
<keyword evidence="12" id="KW-1185">Reference proteome</keyword>
<comment type="pathway">
    <text evidence="3 9">Cofactor biosynthesis; tetrahydrofolate biosynthesis; 7,8-dihydrofolate from 2-amino-4-hydroxy-6-hydroxymethyl-7,8-dihydropteridine diphosphate and 4-aminobenzoate: step 1/2.</text>
</comment>
<dbReference type="Pfam" id="PF00809">
    <property type="entry name" value="Pterin_bind"/>
    <property type="match status" value="1"/>
</dbReference>
<sequence length="278" mass="30496">MYWQCGRFELDLSEPKVMGIVNVTPDSFSDGGRYSSSLEQVLAHAQKLLDDGADILDIGGESTRPGSDPVSPEDEWARVEPVLEALYQWNVPITLDSRRTWVMQKALQQGCVDAINDVAALSDEGAVALLAQYPKIGVCLMHMQGIPQTMQSNPHYSDVSAEVFKYLQERVATCLQDGIGAERLLLDPGFGFGKTLEHNIALMHDLNAWIKAISYPVLIGISRKTMLGQIIGEEIPAERMVASVMAAVASIARGAHIVRVHDVKETVQAVKVWQKLGI</sequence>
<dbReference type="Gene3D" id="3.20.20.20">
    <property type="entry name" value="Dihydropteroate synthase-like"/>
    <property type="match status" value="1"/>
</dbReference>
<keyword evidence="6 9" id="KW-0479">Metal-binding</keyword>
<dbReference type="EMBL" id="CP091512">
    <property type="protein sequence ID" value="UOO93034.1"/>
    <property type="molecule type" value="Genomic_DNA"/>
</dbReference>
<dbReference type="InterPro" id="IPR011005">
    <property type="entry name" value="Dihydropteroate_synth-like_sf"/>
</dbReference>
<evidence type="ECO:0000313" key="12">
    <source>
        <dbReference type="Proteomes" id="UP000832034"/>
    </source>
</evidence>
<dbReference type="PROSITE" id="PS50972">
    <property type="entry name" value="PTERIN_BINDING"/>
    <property type="match status" value="1"/>
</dbReference>
<evidence type="ECO:0000256" key="8">
    <source>
        <dbReference type="ARBA" id="ARBA00022909"/>
    </source>
</evidence>
<comment type="catalytic activity">
    <reaction evidence="1">
        <text>(7,8-dihydropterin-6-yl)methyl diphosphate + 4-aminobenzoate = 7,8-dihydropteroate + diphosphate</text>
        <dbReference type="Rhea" id="RHEA:19949"/>
        <dbReference type="ChEBI" id="CHEBI:17836"/>
        <dbReference type="ChEBI" id="CHEBI:17839"/>
        <dbReference type="ChEBI" id="CHEBI:33019"/>
        <dbReference type="ChEBI" id="CHEBI:72950"/>
        <dbReference type="EC" id="2.5.1.15"/>
    </reaction>
</comment>
<comment type="similarity">
    <text evidence="9">Belongs to the DHPS family.</text>
</comment>
<comment type="cofactor">
    <cofactor evidence="2 9">
        <name>Mg(2+)</name>
        <dbReference type="ChEBI" id="CHEBI:18420"/>
    </cofactor>
</comment>
<evidence type="ECO:0000256" key="3">
    <source>
        <dbReference type="ARBA" id="ARBA00004763"/>
    </source>
</evidence>
<dbReference type="NCBIfam" id="TIGR01496">
    <property type="entry name" value="DHPS"/>
    <property type="match status" value="1"/>
</dbReference>
<evidence type="ECO:0000256" key="4">
    <source>
        <dbReference type="ARBA" id="ARBA00012458"/>
    </source>
</evidence>
<keyword evidence="7 9" id="KW-0460">Magnesium</keyword>
<reference evidence="11" key="1">
    <citation type="submission" date="2021-12" db="EMBL/GenBank/DDBJ databases">
        <authorList>
            <person name="Veyrier F.J."/>
        </authorList>
    </citation>
    <scope>NUCLEOTIDE SEQUENCE</scope>
    <source>
        <strain evidence="11">SAG 1488-6</strain>
    </source>
</reference>
<dbReference type="Proteomes" id="UP000832034">
    <property type="component" value="Chromosome"/>
</dbReference>
<feature type="domain" description="Pterin-binding" evidence="10">
    <location>
        <begin position="15"/>
        <end position="271"/>
    </location>
</feature>
<dbReference type="PANTHER" id="PTHR20941">
    <property type="entry name" value="FOLATE SYNTHESIS PROTEINS"/>
    <property type="match status" value="1"/>
</dbReference>
<keyword evidence="8 9" id="KW-0289">Folate biosynthesis</keyword>
<evidence type="ECO:0000313" key="11">
    <source>
        <dbReference type="EMBL" id="UOO93034.1"/>
    </source>
</evidence>
<proteinExistence type="inferred from homology"/>
<evidence type="ECO:0000256" key="7">
    <source>
        <dbReference type="ARBA" id="ARBA00022842"/>
    </source>
</evidence>
<keyword evidence="5 9" id="KW-0808">Transferase</keyword>
<accession>A0ABY4ECU2</accession>
<dbReference type="GO" id="GO:0004156">
    <property type="term" value="F:dihydropteroate synthase activity"/>
    <property type="evidence" value="ECO:0007669"/>
    <property type="project" value="UniProtKB-EC"/>
</dbReference>
<evidence type="ECO:0000256" key="9">
    <source>
        <dbReference type="RuleBase" id="RU361205"/>
    </source>
</evidence>
<comment type="function">
    <text evidence="9">Catalyzes the condensation of para-aminobenzoate (pABA) with 6-hydroxymethyl-7,8-dihydropterin diphosphate (DHPt-PP) to form 7,8-dihydropteroate (H2Pte), the immediate precursor of folate derivatives.</text>
</comment>
<evidence type="ECO:0000256" key="5">
    <source>
        <dbReference type="ARBA" id="ARBA00022679"/>
    </source>
</evidence>
<dbReference type="PROSITE" id="PS00792">
    <property type="entry name" value="DHPS_1"/>
    <property type="match status" value="1"/>
</dbReference>
<dbReference type="InterPro" id="IPR045031">
    <property type="entry name" value="DHP_synth-like"/>
</dbReference>
<evidence type="ECO:0000256" key="2">
    <source>
        <dbReference type="ARBA" id="ARBA00001946"/>
    </source>
</evidence>
<evidence type="ECO:0000256" key="1">
    <source>
        <dbReference type="ARBA" id="ARBA00000012"/>
    </source>
</evidence>
<evidence type="ECO:0000256" key="6">
    <source>
        <dbReference type="ARBA" id="ARBA00022723"/>
    </source>
</evidence>
<dbReference type="PANTHER" id="PTHR20941:SF1">
    <property type="entry name" value="FOLIC ACID SYNTHESIS PROTEIN FOL1"/>
    <property type="match status" value="1"/>
</dbReference>
<dbReference type="EC" id="2.5.1.15" evidence="4 9"/>